<dbReference type="PANTHER" id="PTHR10963">
    <property type="entry name" value="GLYCOSYL HYDROLASE-RELATED"/>
    <property type="match status" value="1"/>
</dbReference>
<gene>
    <name evidence="3" type="ORF">HYALB_00001477</name>
</gene>
<protein>
    <recommendedName>
        <fullName evidence="2">GH16 domain-containing protein</fullName>
    </recommendedName>
</protein>
<proteinExistence type="predicted"/>
<reference evidence="3" key="1">
    <citation type="submission" date="2021-07" db="EMBL/GenBank/DDBJ databases">
        <authorList>
            <person name="Durling M."/>
        </authorList>
    </citation>
    <scope>NUCLEOTIDE SEQUENCE</scope>
</reference>
<dbReference type="InterPro" id="IPR013320">
    <property type="entry name" value="ConA-like_dom_sf"/>
</dbReference>
<feature type="domain" description="GH16" evidence="2">
    <location>
        <begin position="30"/>
        <end position="298"/>
    </location>
</feature>
<dbReference type="InterPro" id="IPR050546">
    <property type="entry name" value="Glycosyl_Hydrlase_16"/>
</dbReference>
<organism evidence="3 4">
    <name type="scientific">Hymenoscyphus albidus</name>
    <dbReference type="NCBI Taxonomy" id="595503"/>
    <lineage>
        <taxon>Eukaryota</taxon>
        <taxon>Fungi</taxon>
        <taxon>Dikarya</taxon>
        <taxon>Ascomycota</taxon>
        <taxon>Pezizomycotina</taxon>
        <taxon>Leotiomycetes</taxon>
        <taxon>Helotiales</taxon>
        <taxon>Helotiaceae</taxon>
        <taxon>Hymenoscyphus</taxon>
    </lineage>
</organism>
<dbReference type="PROSITE" id="PS51762">
    <property type="entry name" value="GH16_2"/>
    <property type="match status" value="1"/>
</dbReference>
<comment type="caution">
    <text evidence="3">The sequence shown here is derived from an EMBL/GenBank/DDBJ whole genome shotgun (WGS) entry which is preliminary data.</text>
</comment>
<keyword evidence="4" id="KW-1185">Reference proteome</keyword>
<dbReference type="InterPro" id="IPR000757">
    <property type="entry name" value="Beta-glucanase-like"/>
</dbReference>
<name>A0A9N9PX36_9HELO</name>
<dbReference type="SUPFAM" id="SSF49899">
    <property type="entry name" value="Concanavalin A-like lectins/glucanases"/>
    <property type="match status" value="1"/>
</dbReference>
<dbReference type="OrthoDB" id="192832at2759"/>
<evidence type="ECO:0000256" key="1">
    <source>
        <dbReference type="SAM" id="SignalP"/>
    </source>
</evidence>
<evidence type="ECO:0000259" key="2">
    <source>
        <dbReference type="PROSITE" id="PS51762"/>
    </source>
</evidence>
<sequence length="334" mass="37300">MVSLTLLTIFGFLSAFCPFASSYYTLKFQYDSSNWFQKFEYRNGNDPTHGTVDYVDLYTAQSLGLKHTNLRISQTKIVDGRVYMGVDMQSVVPDNARGRKSIWAASRDEFTHGLVIGDFQHMPENVCGIWPAFWTVRDEASPYGEIDIVEYFNADAANGAITTYTDPKLPQCTFNQSPNGQTQPLSENFRSCTGDGGCSTLGPAAGYGAEFNKNDGGVWAMEWTSEAIRVWFFPRGTSGIPSDITNGNPNPALWPLPLAHFQRTDGGCDIDKHYLAQSIWFDTTFCGDSAGGEGWTSWTDCGRKTGVTCDEWVRKHPETFQNAYWLVNSVKVYQ</sequence>
<dbReference type="GO" id="GO:0009251">
    <property type="term" value="P:glucan catabolic process"/>
    <property type="evidence" value="ECO:0007669"/>
    <property type="project" value="TreeGrafter"/>
</dbReference>
<dbReference type="PANTHER" id="PTHR10963:SF24">
    <property type="entry name" value="GLYCOSIDASE C21B10.07-RELATED"/>
    <property type="match status" value="1"/>
</dbReference>
<accession>A0A9N9PX36</accession>
<feature type="signal peptide" evidence="1">
    <location>
        <begin position="1"/>
        <end position="22"/>
    </location>
</feature>
<feature type="chain" id="PRO_5040503732" description="GH16 domain-containing protein" evidence="1">
    <location>
        <begin position="23"/>
        <end position="334"/>
    </location>
</feature>
<dbReference type="GO" id="GO:0004553">
    <property type="term" value="F:hydrolase activity, hydrolyzing O-glycosyl compounds"/>
    <property type="evidence" value="ECO:0007669"/>
    <property type="project" value="InterPro"/>
</dbReference>
<dbReference type="AlphaFoldDB" id="A0A9N9PX36"/>
<evidence type="ECO:0000313" key="4">
    <source>
        <dbReference type="Proteomes" id="UP000701801"/>
    </source>
</evidence>
<dbReference type="Proteomes" id="UP000701801">
    <property type="component" value="Unassembled WGS sequence"/>
</dbReference>
<evidence type="ECO:0000313" key="3">
    <source>
        <dbReference type="EMBL" id="CAG8971310.1"/>
    </source>
</evidence>
<dbReference type="Pfam" id="PF26113">
    <property type="entry name" value="GH16_XgeA"/>
    <property type="match status" value="1"/>
</dbReference>
<keyword evidence="1" id="KW-0732">Signal</keyword>
<dbReference type="Gene3D" id="2.60.120.200">
    <property type="match status" value="1"/>
</dbReference>
<dbReference type="EMBL" id="CAJVRM010000015">
    <property type="protein sequence ID" value="CAG8971310.1"/>
    <property type="molecule type" value="Genomic_DNA"/>
</dbReference>